<comment type="caution">
    <text evidence="3">The sequence shown here is derived from an EMBL/GenBank/DDBJ whole genome shotgun (WGS) entry which is preliminary data.</text>
</comment>
<keyword evidence="4" id="KW-1185">Reference proteome</keyword>
<dbReference type="Pfam" id="PF00481">
    <property type="entry name" value="PP2C"/>
    <property type="match status" value="1"/>
</dbReference>
<dbReference type="InterPro" id="IPR015655">
    <property type="entry name" value="PP2C"/>
</dbReference>
<feature type="compositionally biased region" description="Basic residues" evidence="1">
    <location>
        <begin position="256"/>
        <end position="266"/>
    </location>
</feature>
<feature type="domain" description="PPM-type phosphatase" evidence="2">
    <location>
        <begin position="368"/>
        <end position="690"/>
    </location>
</feature>
<feature type="compositionally biased region" description="Basic and acidic residues" evidence="1">
    <location>
        <begin position="831"/>
        <end position="843"/>
    </location>
</feature>
<dbReference type="InterPro" id="IPR001932">
    <property type="entry name" value="PPM-type_phosphatase-like_dom"/>
</dbReference>
<accession>A0A8J4EU40</accession>
<protein>
    <recommendedName>
        <fullName evidence="2">PPM-type phosphatase domain-containing protein</fullName>
    </recommendedName>
</protein>
<feature type="compositionally biased region" description="Acidic residues" evidence="1">
    <location>
        <begin position="170"/>
        <end position="179"/>
    </location>
</feature>
<name>A0A8J4EU40_9CHLO</name>
<dbReference type="Gene3D" id="3.60.40.10">
    <property type="entry name" value="PPM-type phosphatase domain"/>
    <property type="match status" value="1"/>
</dbReference>
<gene>
    <name evidence="3" type="ORF">Vafri_4730</name>
</gene>
<dbReference type="PANTHER" id="PTHR47992">
    <property type="entry name" value="PROTEIN PHOSPHATASE"/>
    <property type="match status" value="1"/>
</dbReference>
<feature type="compositionally biased region" description="Pro residues" evidence="1">
    <location>
        <begin position="299"/>
        <end position="308"/>
    </location>
</feature>
<organism evidence="3 4">
    <name type="scientific">Volvox africanus</name>
    <dbReference type="NCBI Taxonomy" id="51714"/>
    <lineage>
        <taxon>Eukaryota</taxon>
        <taxon>Viridiplantae</taxon>
        <taxon>Chlorophyta</taxon>
        <taxon>core chlorophytes</taxon>
        <taxon>Chlorophyceae</taxon>
        <taxon>CS clade</taxon>
        <taxon>Chlamydomonadales</taxon>
        <taxon>Volvocaceae</taxon>
        <taxon>Volvox</taxon>
    </lineage>
</organism>
<reference evidence="3" key="1">
    <citation type="journal article" date="2021" name="Proc. Natl. Acad. Sci. U.S.A.">
        <title>Three genomes in the algal genus Volvox reveal the fate of a haploid sex-determining region after a transition to homothallism.</title>
        <authorList>
            <person name="Yamamoto K."/>
            <person name="Hamaji T."/>
            <person name="Kawai-Toyooka H."/>
            <person name="Matsuzaki R."/>
            <person name="Takahashi F."/>
            <person name="Nishimura Y."/>
            <person name="Kawachi M."/>
            <person name="Noguchi H."/>
            <person name="Minakuchi Y."/>
            <person name="Umen J.G."/>
            <person name="Toyoda A."/>
            <person name="Nozaki H."/>
        </authorList>
    </citation>
    <scope>NUCLEOTIDE SEQUENCE</scope>
    <source>
        <strain evidence="3">NIES-3780</strain>
    </source>
</reference>
<feature type="region of interest" description="Disordered" evidence="1">
    <location>
        <begin position="117"/>
        <end position="325"/>
    </location>
</feature>
<feature type="compositionally biased region" description="Basic residues" evidence="1">
    <location>
        <begin position="188"/>
        <end position="198"/>
    </location>
</feature>
<evidence type="ECO:0000259" key="2">
    <source>
        <dbReference type="PROSITE" id="PS51746"/>
    </source>
</evidence>
<sequence length="865" mass="89680">MSEVSDLRHEIVREDVTGVPLLHIYLPEGLSSSDVEVITENSSDSLQVSIEYIATERATEQVLGLIELQGYAPHEDSVVKYSKKHRRFTMSLQSVPAAPATAGSPDSSHMVAAAVGVPGEPAASPGKPTAPTASHVKHSSAPSSSPASAAVPSSLPPAGTGNSFGLLDNDNIDDDDVDANGEATVGAGKKKKKKKKGKKAGESGEGQGEADAAGAPAANGNRTEGETSTLAAGGGSSGDDAESKPAAAEEGSTGAAKKKKKKKKKAGAASNAAVEEKGAMAGGAKAEADGDGGPLPHRSSPPPPPAAPEPSSASNSVPASGAPSALASAPISKHASGAMFVDMVADFGDDKLGTFALGAALEHDPLLGPAVHSGLGKVQFKGEDKWLEAPTNSWCFKGLDGACTPVSAFGIFDGHGGRMAAQHAAKQLLPLVAGFAERAVSPDAPISAEQLAAEGYLAAEESSVVAGAAEDEAALGRGRVMAAQDALIARLPKALHAGFVQCDEDVISRHKTSGTTATLAVQVGWELLVANVGDSLAYLDTGSEIVVVSANHRVAESTEEQERIRNAGGRIKPAKYDEDDLEGEMPGSATPNEGQQLRVWPGGINMTRTIGDEAAKGLLIAEPSVRQISLPVTGARLIIASDGLWDAVNAKTIIGQLRTCNAREAASKAAVYATRNKKHDDDVTVVVADFVPRQTDVHVPGLLKRAAGPSAAALAALANVGMKEERAVQSWRPLESHSESWRLRHRVHRRRAAAYLYQLELAEKAEVEAAEERDRKRRMAVAPAAGTAGVGTGVRLSETYRELAGLNIPLDALENMKDEPADDELGDWTEVDGKKKKDPGFDFRKELIKAARPGEGRPGRSPSGS</sequence>
<dbReference type="PROSITE" id="PS51746">
    <property type="entry name" value="PPM_2"/>
    <property type="match status" value="1"/>
</dbReference>
<dbReference type="AlphaFoldDB" id="A0A8J4EU40"/>
<dbReference type="EMBL" id="BNCO01000005">
    <property type="protein sequence ID" value="GIL48008.1"/>
    <property type="molecule type" value="Genomic_DNA"/>
</dbReference>
<dbReference type="InterPro" id="IPR036457">
    <property type="entry name" value="PPM-type-like_dom_sf"/>
</dbReference>
<dbReference type="SMART" id="SM00332">
    <property type="entry name" value="PP2Cc"/>
    <property type="match status" value="1"/>
</dbReference>
<feature type="region of interest" description="Disordered" evidence="1">
    <location>
        <begin position="815"/>
        <end position="843"/>
    </location>
</feature>
<feature type="region of interest" description="Disordered" evidence="1">
    <location>
        <begin position="577"/>
        <end position="599"/>
    </location>
</feature>
<feature type="compositionally biased region" description="Low complexity" evidence="1">
    <location>
        <begin position="139"/>
        <end position="158"/>
    </location>
</feature>
<evidence type="ECO:0000313" key="3">
    <source>
        <dbReference type="EMBL" id="GIL48008.1"/>
    </source>
</evidence>
<dbReference type="GO" id="GO:0004722">
    <property type="term" value="F:protein serine/threonine phosphatase activity"/>
    <property type="evidence" value="ECO:0007669"/>
    <property type="project" value="InterPro"/>
</dbReference>
<feature type="non-terminal residue" evidence="3">
    <location>
        <position position="865"/>
    </location>
</feature>
<dbReference type="Proteomes" id="UP000747399">
    <property type="component" value="Unassembled WGS sequence"/>
</dbReference>
<feature type="compositionally biased region" description="Low complexity" evidence="1">
    <location>
        <begin position="246"/>
        <end position="255"/>
    </location>
</feature>
<feature type="compositionally biased region" description="Low complexity" evidence="1">
    <location>
        <begin position="209"/>
        <end position="231"/>
    </location>
</feature>
<feature type="compositionally biased region" description="Low complexity" evidence="1">
    <location>
        <begin position="117"/>
        <end position="126"/>
    </location>
</feature>
<dbReference type="CDD" id="cd00143">
    <property type="entry name" value="PP2Cc"/>
    <property type="match status" value="1"/>
</dbReference>
<feature type="compositionally biased region" description="Acidic residues" evidence="1">
    <location>
        <begin position="820"/>
        <end position="830"/>
    </location>
</feature>
<feature type="compositionally biased region" description="Low complexity" evidence="1">
    <location>
        <begin position="309"/>
        <end position="325"/>
    </location>
</feature>
<dbReference type="SMART" id="SM00331">
    <property type="entry name" value="PP2C_SIG"/>
    <property type="match status" value="1"/>
</dbReference>
<proteinExistence type="predicted"/>
<evidence type="ECO:0000313" key="4">
    <source>
        <dbReference type="Proteomes" id="UP000747399"/>
    </source>
</evidence>
<dbReference type="SUPFAM" id="SSF81606">
    <property type="entry name" value="PP2C-like"/>
    <property type="match status" value="1"/>
</dbReference>
<evidence type="ECO:0000256" key="1">
    <source>
        <dbReference type="SAM" id="MobiDB-lite"/>
    </source>
</evidence>